<reference evidence="1" key="2">
    <citation type="submission" date="2020-11" db="EMBL/GenBank/DDBJ databases">
        <authorList>
            <person name="McCartney M.A."/>
            <person name="Auch B."/>
            <person name="Kono T."/>
            <person name="Mallez S."/>
            <person name="Becker A."/>
            <person name="Gohl D.M."/>
            <person name="Silverstein K.A.T."/>
            <person name="Koren S."/>
            <person name="Bechman K.B."/>
            <person name="Herman A."/>
            <person name="Abrahante J.E."/>
            <person name="Garbe J."/>
        </authorList>
    </citation>
    <scope>NUCLEOTIDE SEQUENCE</scope>
    <source>
        <strain evidence="1">Duluth1</strain>
        <tissue evidence="1">Whole animal</tissue>
    </source>
</reference>
<dbReference type="AlphaFoldDB" id="A0A9D4F7H2"/>
<keyword evidence="2" id="KW-1185">Reference proteome</keyword>
<evidence type="ECO:0000313" key="1">
    <source>
        <dbReference type="EMBL" id="KAH3793705.1"/>
    </source>
</evidence>
<dbReference type="Proteomes" id="UP000828390">
    <property type="component" value="Unassembled WGS sequence"/>
</dbReference>
<dbReference type="EMBL" id="JAIWYP010000007">
    <property type="protein sequence ID" value="KAH3793705.1"/>
    <property type="molecule type" value="Genomic_DNA"/>
</dbReference>
<sequence length="63" mass="7266">MAGKGPGQSYFVWVCFQEHLVEQLCLYNDVSEALKWADCYSLDDSVIPHTVRSAREKIKRSLF</sequence>
<protein>
    <submittedName>
        <fullName evidence="1">Uncharacterized protein</fullName>
    </submittedName>
</protein>
<gene>
    <name evidence="1" type="ORF">DPMN_147223</name>
</gene>
<proteinExistence type="predicted"/>
<name>A0A9D4F7H2_DREPO</name>
<accession>A0A9D4F7H2</accession>
<reference evidence="1" key="1">
    <citation type="journal article" date="2019" name="bioRxiv">
        <title>The Genome of the Zebra Mussel, Dreissena polymorpha: A Resource for Invasive Species Research.</title>
        <authorList>
            <person name="McCartney M.A."/>
            <person name="Auch B."/>
            <person name="Kono T."/>
            <person name="Mallez S."/>
            <person name="Zhang Y."/>
            <person name="Obille A."/>
            <person name="Becker A."/>
            <person name="Abrahante J.E."/>
            <person name="Garbe J."/>
            <person name="Badalamenti J.P."/>
            <person name="Herman A."/>
            <person name="Mangelson H."/>
            <person name="Liachko I."/>
            <person name="Sullivan S."/>
            <person name="Sone E.D."/>
            <person name="Koren S."/>
            <person name="Silverstein K.A.T."/>
            <person name="Beckman K.B."/>
            <person name="Gohl D.M."/>
        </authorList>
    </citation>
    <scope>NUCLEOTIDE SEQUENCE</scope>
    <source>
        <strain evidence="1">Duluth1</strain>
        <tissue evidence="1">Whole animal</tissue>
    </source>
</reference>
<evidence type="ECO:0000313" key="2">
    <source>
        <dbReference type="Proteomes" id="UP000828390"/>
    </source>
</evidence>
<organism evidence="1 2">
    <name type="scientific">Dreissena polymorpha</name>
    <name type="common">Zebra mussel</name>
    <name type="synonym">Mytilus polymorpha</name>
    <dbReference type="NCBI Taxonomy" id="45954"/>
    <lineage>
        <taxon>Eukaryota</taxon>
        <taxon>Metazoa</taxon>
        <taxon>Spiralia</taxon>
        <taxon>Lophotrochozoa</taxon>
        <taxon>Mollusca</taxon>
        <taxon>Bivalvia</taxon>
        <taxon>Autobranchia</taxon>
        <taxon>Heteroconchia</taxon>
        <taxon>Euheterodonta</taxon>
        <taxon>Imparidentia</taxon>
        <taxon>Neoheterodontei</taxon>
        <taxon>Myida</taxon>
        <taxon>Dreissenoidea</taxon>
        <taxon>Dreissenidae</taxon>
        <taxon>Dreissena</taxon>
    </lineage>
</organism>
<comment type="caution">
    <text evidence="1">The sequence shown here is derived from an EMBL/GenBank/DDBJ whole genome shotgun (WGS) entry which is preliminary data.</text>
</comment>